<dbReference type="SMART" id="SM01000">
    <property type="entry name" value="Aha1_N"/>
    <property type="match status" value="1"/>
</dbReference>
<dbReference type="PANTHER" id="PTHR46512">
    <property type="entry name" value="PEPTIDYLPROLYL ISOMERASE"/>
    <property type="match status" value="1"/>
</dbReference>
<keyword evidence="2" id="KW-0802">TPR repeat</keyword>
<evidence type="ECO:0000256" key="2">
    <source>
        <dbReference type="PROSITE-ProRule" id="PRU00339"/>
    </source>
</evidence>
<feature type="region of interest" description="Disordered" evidence="3">
    <location>
        <begin position="264"/>
        <end position="345"/>
    </location>
</feature>
<feature type="region of interest" description="Disordered" evidence="3">
    <location>
        <begin position="367"/>
        <end position="419"/>
    </location>
</feature>
<gene>
    <name evidence="5" type="ORF">Vbra_17340</name>
</gene>
<dbReference type="Proteomes" id="UP000041254">
    <property type="component" value="Unassembled WGS sequence"/>
</dbReference>
<evidence type="ECO:0000313" key="5">
    <source>
        <dbReference type="EMBL" id="CEM26318.1"/>
    </source>
</evidence>
<protein>
    <recommendedName>
        <fullName evidence="4">Activator of Hsp90 ATPase AHSA1-like N-terminal domain-containing protein</fullName>
    </recommendedName>
</protein>
<dbReference type="OrthoDB" id="298012at2759"/>
<dbReference type="Gene3D" id="3.15.10.20">
    <property type="entry name" value="Activator of Hsp90 ATPase Aha1, N-terminal domain"/>
    <property type="match status" value="1"/>
</dbReference>
<reference evidence="5 6" key="1">
    <citation type="submission" date="2014-11" db="EMBL/GenBank/DDBJ databases">
        <authorList>
            <person name="Zhu J."/>
            <person name="Qi W."/>
            <person name="Song R."/>
        </authorList>
    </citation>
    <scope>NUCLEOTIDE SEQUENCE [LARGE SCALE GENOMIC DNA]</scope>
</reference>
<dbReference type="GO" id="GO:0051087">
    <property type="term" value="F:protein-folding chaperone binding"/>
    <property type="evidence" value="ECO:0007669"/>
    <property type="project" value="InterPro"/>
</dbReference>
<evidence type="ECO:0000256" key="1">
    <source>
        <dbReference type="ARBA" id="ARBA00006817"/>
    </source>
</evidence>
<dbReference type="EMBL" id="CDMY01000613">
    <property type="protein sequence ID" value="CEM26318.1"/>
    <property type="molecule type" value="Genomic_DNA"/>
</dbReference>
<feature type="domain" description="Activator of Hsp90 ATPase AHSA1-like N-terminal" evidence="4">
    <location>
        <begin position="428"/>
        <end position="631"/>
    </location>
</feature>
<dbReference type="InterPro" id="IPR011990">
    <property type="entry name" value="TPR-like_helical_dom_sf"/>
</dbReference>
<feature type="region of interest" description="Disordered" evidence="3">
    <location>
        <begin position="1"/>
        <end position="68"/>
    </location>
</feature>
<feature type="repeat" description="TPR" evidence="2">
    <location>
        <begin position="116"/>
        <end position="149"/>
    </location>
</feature>
<dbReference type="InterPro" id="IPR015310">
    <property type="entry name" value="AHSA1-like_N"/>
</dbReference>
<evidence type="ECO:0000313" key="6">
    <source>
        <dbReference type="Proteomes" id="UP000041254"/>
    </source>
</evidence>
<sequence>MSASIPPSMPADQEMAAAAAEASKKNKTDEEMPPATSAKDKKGDDVESIDSDDIGGSGGEENITAEERMTRAVSFKDYGNERFKQGDNVTARDKYKEGLKVLKKAEGVHGAAEIGKSLHLNLAAVHIRLGEWFEAIQSATEVIKLDPTNVKALYRRGHARSQSGYLEDARGDFVELLKYDSANADALRELAKLKTKIAEQKELQKKRFGGLFSGGGMLYEDREKELKERREREEEETRQRRLRWEKENARKKDAGESEISFEDFEKEEKKRKEEADKKAREEADQKRKEDEKRRREREGTAQAANGSKPSAAAASSSGKGEGGAGGEGGEKKGDEHDYDEEEQRIISETKKLGYCYFRKELTEEEKRLRETHHVPQRLQGTANQSRHSQPSDQSDAMDADGPPSSASAQPNDPKGVSSWNVAGTTYEEKDVTSWAMDRFRSRLEGAEVSNADDLLIQSTDPSKFVQAITQMGLDKMEDTSPDAFQAKFAQLATKMMKMTAKVTSVKDLTGEAHIAVLRGTKRFIFDFHCKLSWEAAIDERLPDIGGISIGAADKRSDEEKMVKVSGELSLPDVSSAMSAGRDWLHDAKLTYKKKPPSHHEDGVRSLLQRLQEQVKKQIEAFIDDYKKQYAS</sequence>
<proteinExistence type="inferred from homology"/>
<dbReference type="Pfam" id="PF09229">
    <property type="entry name" value="Aha1_N"/>
    <property type="match status" value="1"/>
</dbReference>
<feature type="compositionally biased region" description="Low complexity" evidence="3">
    <location>
        <begin position="306"/>
        <end position="318"/>
    </location>
</feature>
<dbReference type="Gene3D" id="1.25.40.10">
    <property type="entry name" value="Tetratricopeptide repeat domain"/>
    <property type="match status" value="1"/>
</dbReference>
<accession>A0A0G4GB16</accession>
<evidence type="ECO:0000256" key="3">
    <source>
        <dbReference type="SAM" id="MobiDB-lite"/>
    </source>
</evidence>
<feature type="compositionally biased region" description="Polar residues" evidence="3">
    <location>
        <begin position="378"/>
        <end position="394"/>
    </location>
</feature>
<dbReference type="GO" id="GO:0001671">
    <property type="term" value="F:ATPase activator activity"/>
    <property type="evidence" value="ECO:0007669"/>
    <property type="project" value="InterPro"/>
</dbReference>
<dbReference type="PANTHER" id="PTHR46512:SF8">
    <property type="entry name" value="PEPTIDYLPROLYL ISOMERASE"/>
    <property type="match status" value="1"/>
</dbReference>
<evidence type="ECO:0000259" key="4">
    <source>
        <dbReference type="SMART" id="SM01000"/>
    </source>
</evidence>
<dbReference type="STRING" id="1169540.A0A0G4GB16"/>
<name>A0A0G4GB16_VITBC</name>
<dbReference type="AlphaFoldDB" id="A0A0G4GB16"/>
<keyword evidence="6" id="KW-1185">Reference proteome</keyword>
<dbReference type="VEuPathDB" id="CryptoDB:Vbra_17340"/>
<dbReference type="SUPFAM" id="SSF48452">
    <property type="entry name" value="TPR-like"/>
    <property type="match status" value="1"/>
</dbReference>
<dbReference type="InterPro" id="IPR050754">
    <property type="entry name" value="FKBP4/5/8-like"/>
</dbReference>
<dbReference type="OMA" id="NMSICYS"/>
<dbReference type="PROSITE" id="PS50005">
    <property type="entry name" value="TPR"/>
    <property type="match status" value="1"/>
</dbReference>
<dbReference type="InterPro" id="IPR036338">
    <property type="entry name" value="Aha1"/>
</dbReference>
<organism evidence="5 6">
    <name type="scientific">Vitrella brassicaformis (strain CCMP3155)</name>
    <dbReference type="NCBI Taxonomy" id="1169540"/>
    <lineage>
        <taxon>Eukaryota</taxon>
        <taxon>Sar</taxon>
        <taxon>Alveolata</taxon>
        <taxon>Colpodellida</taxon>
        <taxon>Vitrellaceae</taxon>
        <taxon>Vitrella</taxon>
    </lineage>
</organism>
<comment type="similarity">
    <text evidence="1">Belongs to the AHA1 family.</text>
</comment>
<dbReference type="PhylomeDB" id="A0A0G4GB16"/>
<dbReference type="InParanoid" id="A0A0G4GB16"/>
<dbReference type="SUPFAM" id="SSF103111">
    <property type="entry name" value="Activator of Hsp90 ATPase, Aha1"/>
    <property type="match status" value="1"/>
</dbReference>
<dbReference type="SMART" id="SM00028">
    <property type="entry name" value="TPR"/>
    <property type="match status" value="3"/>
</dbReference>
<feature type="compositionally biased region" description="Basic and acidic residues" evidence="3">
    <location>
        <begin position="266"/>
        <end position="299"/>
    </location>
</feature>
<dbReference type="InterPro" id="IPR019734">
    <property type="entry name" value="TPR_rpt"/>
</dbReference>